<dbReference type="Pfam" id="PF04851">
    <property type="entry name" value="ResIII"/>
    <property type="match status" value="1"/>
</dbReference>
<dbReference type="GO" id="GO:0016787">
    <property type="term" value="F:hydrolase activity"/>
    <property type="evidence" value="ECO:0007669"/>
    <property type="project" value="UniProtKB-KW"/>
</dbReference>
<dbReference type="InterPro" id="IPR014001">
    <property type="entry name" value="Helicase_ATP-bd"/>
</dbReference>
<dbReference type="GO" id="GO:0043138">
    <property type="term" value="F:3'-5' DNA helicase activity"/>
    <property type="evidence" value="ECO:0007669"/>
    <property type="project" value="UniProtKB-EC"/>
</dbReference>
<keyword evidence="4 12" id="KW-0347">Helicase</keyword>
<dbReference type="EMBL" id="JAAKGU010000005">
    <property type="protein sequence ID" value="NGM83332.1"/>
    <property type="molecule type" value="Genomic_DNA"/>
</dbReference>
<dbReference type="InterPro" id="IPR032830">
    <property type="entry name" value="XPB/Ssl2_N"/>
</dbReference>
<dbReference type="InterPro" id="IPR006935">
    <property type="entry name" value="Helicase/UvrB_N"/>
</dbReference>
<dbReference type="PROSITE" id="PS51194">
    <property type="entry name" value="HELICASE_CTER"/>
    <property type="match status" value="1"/>
</dbReference>
<evidence type="ECO:0000256" key="9">
    <source>
        <dbReference type="ARBA" id="ARBA00048988"/>
    </source>
</evidence>
<dbReference type="PANTHER" id="PTHR11274">
    <property type="entry name" value="RAD25/XP-B DNA REPAIR HELICASE"/>
    <property type="match status" value="1"/>
</dbReference>
<dbReference type="GO" id="GO:0003677">
    <property type="term" value="F:DNA binding"/>
    <property type="evidence" value="ECO:0007669"/>
    <property type="project" value="InterPro"/>
</dbReference>
<comment type="similarity">
    <text evidence="1">Belongs to the helicase family. RAD25/XPB subfamily.</text>
</comment>
<dbReference type="RefSeq" id="WP_165098663.1">
    <property type="nucleotide sequence ID" value="NZ_JAAKGU010000005.1"/>
</dbReference>
<evidence type="ECO:0000259" key="10">
    <source>
        <dbReference type="PROSITE" id="PS51192"/>
    </source>
</evidence>
<organism evidence="12 13">
    <name type="scientific">Paenibacillus apii</name>
    <dbReference type="NCBI Taxonomy" id="1850370"/>
    <lineage>
        <taxon>Bacteria</taxon>
        <taxon>Bacillati</taxon>
        <taxon>Bacillota</taxon>
        <taxon>Bacilli</taxon>
        <taxon>Bacillales</taxon>
        <taxon>Paenibacillaceae</taxon>
        <taxon>Paenibacillus</taxon>
    </lineage>
</organism>
<comment type="caution">
    <text evidence="12">The sequence shown here is derived from an EMBL/GenBank/DDBJ whole genome shotgun (WGS) entry which is preliminary data.</text>
</comment>
<dbReference type="Gene3D" id="3.40.50.300">
    <property type="entry name" value="P-loop containing nucleotide triphosphate hydrolases"/>
    <property type="match status" value="2"/>
</dbReference>
<protein>
    <recommendedName>
        <fullName evidence="8">DNA 3'-5' helicase</fullName>
        <ecNumber evidence="8">5.6.2.4</ecNumber>
    </recommendedName>
</protein>
<evidence type="ECO:0000256" key="6">
    <source>
        <dbReference type="ARBA" id="ARBA00023235"/>
    </source>
</evidence>
<evidence type="ECO:0000313" key="13">
    <source>
        <dbReference type="Proteomes" id="UP000480151"/>
    </source>
</evidence>
<dbReference type="EC" id="5.6.2.4" evidence="8"/>
<dbReference type="InterPro" id="IPR032438">
    <property type="entry name" value="ERCC3_RAD25_C"/>
</dbReference>
<evidence type="ECO:0000256" key="5">
    <source>
        <dbReference type="ARBA" id="ARBA00022840"/>
    </source>
</evidence>
<evidence type="ECO:0000256" key="7">
    <source>
        <dbReference type="ARBA" id="ARBA00034617"/>
    </source>
</evidence>
<feature type="domain" description="Helicase ATP-binding" evidence="10">
    <location>
        <begin position="197"/>
        <end position="353"/>
    </location>
</feature>
<dbReference type="CDD" id="cd18789">
    <property type="entry name" value="SF2_C_XPB"/>
    <property type="match status" value="1"/>
</dbReference>
<dbReference type="PANTHER" id="PTHR11274:SF0">
    <property type="entry name" value="GENERAL TRANSCRIPTION AND DNA REPAIR FACTOR IIH HELICASE SUBUNIT XPB"/>
    <property type="match status" value="1"/>
</dbReference>
<keyword evidence="13" id="KW-1185">Reference proteome</keyword>
<accession>A0A6M1PLV9</accession>
<evidence type="ECO:0000256" key="1">
    <source>
        <dbReference type="ARBA" id="ARBA00006637"/>
    </source>
</evidence>
<dbReference type="InterPro" id="IPR050615">
    <property type="entry name" value="ATP-dep_DNA_Helicase"/>
</dbReference>
<keyword evidence="2" id="KW-0547">Nucleotide-binding</keyword>
<gene>
    <name evidence="12" type="ORF">G5B47_12990</name>
</gene>
<dbReference type="NCBIfam" id="NF045503">
    <property type="entry name" value="repair_heli_XPB"/>
    <property type="match status" value="1"/>
</dbReference>
<dbReference type="SMART" id="SM00490">
    <property type="entry name" value="HELICc"/>
    <property type="match status" value="1"/>
</dbReference>
<keyword evidence="3" id="KW-0378">Hydrolase</keyword>
<dbReference type="InterPro" id="IPR001650">
    <property type="entry name" value="Helicase_C-like"/>
</dbReference>
<dbReference type="GO" id="GO:0005524">
    <property type="term" value="F:ATP binding"/>
    <property type="evidence" value="ECO:0007669"/>
    <property type="project" value="UniProtKB-KW"/>
</dbReference>
<evidence type="ECO:0000256" key="8">
    <source>
        <dbReference type="ARBA" id="ARBA00034808"/>
    </source>
</evidence>
<comment type="catalytic activity">
    <reaction evidence="9">
        <text>ATP + H2O = ADP + phosphate + H(+)</text>
        <dbReference type="Rhea" id="RHEA:13065"/>
        <dbReference type="ChEBI" id="CHEBI:15377"/>
        <dbReference type="ChEBI" id="CHEBI:15378"/>
        <dbReference type="ChEBI" id="CHEBI:30616"/>
        <dbReference type="ChEBI" id="CHEBI:43474"/>
        <dbReference type="ChEBI" id="CHEBI:456216"/>
        <dbReference type="EC" id="5.6.2.4"/>
    </reaction>
</comment>
<evidence type="ECO:0000259" key="11">
    <source>
        <dbReference type="PROSITE" id="PS51194"/>
    </source>
</evidence>
<evidence type="ECO:0000256" key="4">
    <source>
        <dbReference type="ARBA" id="ARBA00022806"/>
    </source>
</evidence>
<feature type="domain" description="Helicase C-terminal" evidence="11">
    <location>
        <begin position="405"/>
        <end position="559"/>
    </location>
</feature>
<dbReference type="InterPro" id="IPR027417">
    <property type="entry name" value="P-loop_NTPase"/>
</dbReference>
<sequence length="576" mass="63821">MNVIDKGPCVVRRDRTVLLDCRHPEFDAVRDRLPVFAELVKSPPLYHTYRITPLTLWNAAALGAAPDEIIDSLEQWSGRGLPSGLEDEIRLLMSRYGRLTLHASDGSGELLLRSDSDELLNEHEVRQTAEACGFQRTGRLEMAGSAACRGLLKQELARAGYPVLDQAGYHEGEALDIRWKEGDSAFELREYQREAARRFGISGSSGIAVLPCGAGKTIVGLAALEELKCETLVLTSNATSVRQWTEELLKRTNLSPESVGEYTGERRQVRPVTVATYQMLTHRTSKEGGFSHMGLFNERNWGLIVYDEVHLLPAPVFRATAEIQATRRLGLTATLVREDGREGDVFSLIGPKVYDCPWKTLERQGWIAAVQCVEVQVPMEPELKKRYLYAAPKEKFRLASANPSKAETAVKIIEAHKGASILVIGQYLDQLAGLAAIIGAPVITGKTPQQERIELYNRFNAGVLPVLIVSKVANFAVNLPDASVAIEVSGAFGSRQEEAQRLGRVLRPKQGANRAFFYTLVTEDSREQEFALKRRLFLTEQGYEYAVMQKPDSAAQEFNLLPDCGNPHEQEASGSL</sequence>
<name>A0A6M1PLV9_9BACL</name>
<dbReference type="SUPFAM" id="SSF52540">
    <property type="entry name" value="P-loop containing nucleoside triphosphate hydrolases"/>
    <property type="match status" value="2"/>
</dbReference>
<dbReference type="PRINTS" id="PR00851">
    <property type="entry name" value="XRODRMPGMNTB"/>
</dbReference>
<evidence type="ECO:0000256" key="3">
    <source>
        <dbReference type="ARBA" id="ARBA00022801"/>
    </source>
</evidence>
<dbReference type="AlphaFoldDB" id="A0A6M1PLV9"/>
<keyword evidence="5" id="KW-0067">ATP-binding</keyword>
<evidence type="ECO:0000313" key="12">
    <source>
        <dbReference type="EMBL" id="NGM83332.1"/>
    </source>
</evidence>
<comment type="catalytic activity">
    <reaction evidence="7">
        <text>Couples ATP hydrolysis with the unwinding of duplex DNA by translocating in the 3'-5' direction.</text>
        <dbReference type="EC" id="5.6.2.4"/>
    </reaction>
</comment>
<evidence type="ECO:0000256" key="2">
    <source>
        <dbReference type="ARBA" id="ARBA00022741"/>
    </source>
</evidence>
<keyword evidence="6" id="KW-0413">Isomerase</keyword>
<proteinExistence type="inferred from homology"/>
<dbReference type="Proteomes" id="UP000480151">
    <property type="component" value="Unassembled WGS sequence"/>
</dbReference>
<reference evidence="12 13" key="1">
    <citation type="submission" date="2020-02" db="EMBL/GenBank/DDBJ databases">
        <authorList>
            <person name="Gao J."/>
            <person name="Sun J."/>
        </authorList>
    </citation>
    <scope>NUCLEOTIDE SEQUENCE [LARGE SCALE GENOMIC DNA]</scope>
    <source>
        <strain evidence="12 13">7124</strain>
    </source>
</reference>
<dbReference type="Pfam" id="PF13625">
    <property type="entry name" value="Helicase_C_3"/>
    <property type="match status" value="1"/>
</dbReference>
<dbReference type="Pfam" id="PF16203">
    <property type="entry name" value="ERCC3_RAD25_C"/>
    <property type="match status" value="1"/>
</dbReference>
<dbReference type="PROSITE" id="PS51192">
    <property type="entry name" value="HELICASE_ATP_BIND_1"/>
    <property type="match status" value="1"/>
</dbReference>
<dbReference type="SMART" id="SM00487">
    <property type="entry name" value="DEXDc"/>
    <property type="match status" value="1"/>
</dbReference>